<dbReference type="EC" id="1.15.1.1" evidence="4"/>
<comment type="similarity">
    <text evidence="3">Belongs to the Cu-Zn superoxide dismutase family.</text>
</comment>
<organism evidence="10 11">
    <name type="scientific">Aureobasidium melanogenum (strain CBS 110374)</name>
    <name type="common">Aureobasidium pullulans var. melanogenum</name>
    <dbReference type="NCBI Taxonomy" id="1043003"/>
    <lineage>
        <taxon>Eukaryota</taxon>
        <taxon>Fungi</taxon>
        <taxon>Dikarya</taxon>
        <taxon>Ascomycota</taxon>
        <taxon>Pezizomycotina</taxon>
        <taxon>Dothideomycetes</taxon>
        <taxon>Dothideomycetidae</taxon>
        <taxon>Dothideales</taxon>
        <taxon>Saccotheciaceae</taxon>
        <taxon>Aureobasidium</taxon>
    </lineage>
</organism>
<evidence type="ECO:0000313" key="11">
    <source>
        <dbReference type="Proteomes" id="UP000030672"/>
    </source>
</evidence>
<feature type="region of interest" description="Disordered" evidence="8">
    <location>
        <begin position="198"/>
        <end position="239"/>
    </location>
</feature>
<evidence type="ECO:0000256" key="3">
    <source>
        <dbReference type="ARBA" id="ARBA00010457"/>
    </source>
</evidence>
<dbReference type="GO" id="GO:0004784">
    <property type="term" value="F:superoxide dismutase activity"/>
    <property type="evidence" value="ECO:0007669"/>
    <property type="project" value="UniProtKB-EC"/>
</dbReference>
<evidence type="ECO:0000256" key="8">
    <source>
        <dbReference type="SAM" id="MobiDB-lite"/>
    </source>
</evidence>
<comment type="subcellular location">
    <subcellularLocation>
        <location evidence="1">Cell envelope</location>
    </subcellularLocation>
    <subcellularLocation>
        <location evidence="2">Secreted</location>
    </subcellularLocation>
</comment>
<keyword evidence="6" id="KW-0049">Antioxidant</keyword>
<evidence type="ECO:0000256" key="4">
    <source>
        <dbReference type="ARBA" id="ARBA00012682"/>
    </source>
</evidence>
<sequence>MPSFLKTVAAIAVLASAVTAQSDTTPVTGKLGDATVQKNNPAGVAYIATLNPTSKSNISGTVLALTSSDNVGVNFQIALTGLPAEGGPFLYHIHDYPVPSSGNCTATGAHVDPFLRGEDPPCNASAPATCQVGDLSGKHGKPTNMTFSATYVDQYVSTVAGNGAFMGNRSIVVHYANKTRIACANFVDYTNGTAGANASSSTNGSSIASGSSTHSGSSSSTTASGGSKTSGSKTSGSASSTSSVAASTGAASQILANGALAAVLGGIAVLAL</sequence>
<evidence type="ECO:0000313" key="10">
    <source>
        <dbReference type="EMBL" id="KEQ58489.1"/>
    </source>
</evidence>
<dbReference type="InterPro" id="IPR053257">
    <property type="entry name" value="Cu-only_SOD"/>
</dbReference>
<feature type="signal peptide" evidence="9">
    <location>
        <begin position="1"/>
        <end position="20"/>
    </location>
</feature>
<dbReference type="FunFam" id="2.60.40.200:FF:000007">
    <property type="entry name" value="Cell surface Cu-only superoxide dismutase 5"/>
    <property type="match status" value="1"/>
</dbReference>
<dbReference type="RefSeq" id="XP_040875512.1">
    <property type="nucleotide sequence ID" value="XM_041023514.1"/>
</dbReference>
<keyword evidence="5" id="KW-0964">Secreted</keyword>
<feature type="chain" id="PRO_5001700692" description="superoxide dismutase" evidence="9">
    <location>
        <begin position="21"/>
        <end position="272"/>
    </location>
</feature>
<evidence type="ECO:0000256" key="6">
    <source>
        <dbReference type="ARBA" id="ARBA00022862"/>
    </source>
</evidence>
<dbReference type="SUPFAM" id="SSF49329">
    <property type="entry name" value="Cu,Zn superoxide dismutase-like"/>
    <property type="match status" value="1"/>
</dbReference>
<keyword evidence="9" id="KW-0732">Signal</keyword>
<evidence type="ECO:0000256" key="5">
    <source>
        <dbReference type="ARBA" id="ARBA00022525"/>
    </source>
</evidence>
<accession>A0A074VHE9</accession>
<dbReference type="PANTHER" id="PTHR20910:SF1">
    <property type="entry name" value="SUPEROXIDE DISMUTASE COPPER_ZINC BINDING DOMAIN-CONTAINING PROTEIN"/>
    <property type="match status" value="1"/>
</dbReference>
<dbReference type="GO" id="GO:0046872">
    <property type="term" value="F:metal ion binding"/>
    <property type="evidence" value="ECO:0007669"/>
    <property type="project" value="InterPro"/>
</dbReference>
<evidence type="ECO:0000256" key="2">
    <source>
        <dbReference type="ARBA" id="ARBA00004613"/>
    </source>
</evidence>
<evidence type="ECO:0000256" key="1">
    <source>
        <dbReference type="ARBA" id="ARBA00004196"/>
    </source>
</evidence>
<dbReference type="AlphaFoldDB" id="A0A074VHE9"/>
<name>A0A074VHE9_AURM1</name>
<evidence type="ECO:0000256" key="9">
    <source>
        <dbReference type="SAM" id="SignalP"/>
    </source>
</evidence>
<comment type="catalytic activity">
    <reaction evidence="7">
        <text>2 superoxide + 2 H(+) = H2O2 + O2</text>
        <dbReference type="Rhea" id="RHEA:20696"/>
        <dbReference type="ChEBI" id="CHEBI:15378"/>
        <dbReference type="ChEBI" id="CHEBI:15379"/>
        <dbReference type="ChEBI" id="CHEBI:16240"/>
        <dbReference type="ChEBI" id="CHEBI:18421"/>
        <dbReference type="EC" id="1.15.1.1"/>
    </reaction>
</comment>
<dbReference type="PANTHER" id="PTHR20910">
    <property type="entry name" value="AGAP001623-PA"/>
    <property type="match status" value="1"/>
</dbReference>
<evidence type="ECO:0000256" key="7">
    <source>
        <dbReference type="ARBA" id="ARBA00049204"/>
    </source>
</evidence>
<dbReference type="Proteomes" id="UP000030672">
    <property type="component" value="Unassembled WGS sequence"/>
</dbReference>
<dbReference type="EMBL" id="KL584854">
    <property type="protein sequence ID" value="KEQ58489.1"/>
    <property type="molecule type" value="Genomic_DNA"/>
</dbReference>
<protein>
    <recommendedName>
        <fullName evidence="4">superoxide dismutase</fullName>
        <ecNumber evidence="4">1.15.1.1</ecNumber>
    </recommendedName>
</protein>
<dbReference type="InterPro" id="IPR036423">
    <property type="entry name" value="SOD-like_Cu/Zn_dom_sf"/>
</dbReference>
<gene>
    <name evidence="10" type="ORF">M437DRAFT_59075</name>
</gene>
<keyword evidence="11" id="KW-1185">Reference proteome</keyword>
<dbReference type="GO" id="GO:0005576">
    <property type="term" value="C:extracellular region"/>
    <property type="evidence" value="ECO:0007669"/>
    <property type="project" value="UniProtKB-SubCell"/>
</dbReference>
<proteinExistence type="inferred from homology"/>
<dbReference type="GeneID" id="63916887"/>
<dbReference type="Gene3D" id="2.60.40.200">
    <property type="entry name" value="Superoxide dismutase, copper/zinc binding domain"/>
    <property type="match status" value="1"/>
</dbReference>
<reference evidence="10 11" key="1">
    <citation type="journal article" date="2014" name="BMC Genomics">
        <title>Genome sequencing of four Aureobasidium pullulans varieties: biotechnological potential, stress tolerance, and description of new species.</title>
        <authorList>
            <person name="Gostin Ar C."/>
            <person name="Ohm R.A."/>
            <person name="Kogej T."/>
            <person name="Sonjak S."/>
            <person name="Turk M."/>
            <person name="Zajc J."/>
            <person name="Zalar P."/>
            <person name="Grube M."/>
            <person name="Sun H."/>
            <person name="Han J."/>
            <person name="Sharma A."/>
            <person name="Chiniquy J."/>
            <person name="Ngan C.Y."/>
            <person name="Lipzen A."/>
            <person name="Barry K."/>
            <person name="Grigoriev I.V."/>
            <person name="Gunde-Cimerman N."/>
        </authorList>
    </citation>
    <scope>NUCLEOTIDE SEQUENCE [LARGE SCALE GENOMIC DNA]</scope>
    <source>
        <strain evidence="10 11">CBS 110374</strain>
    </source>
</reference>
<dbReference type="HOGENOM" id="CLU_063073_0_0_1"/>
<dbReference type="STRING" id="1043003.A0A074VHE9"/>